<dbReference type="PANTHER" id="PTHR30269:SF37">
    <property type="entry name" value="MEMBRANE TRANSPORTER PROTEIN"/>
    <property type="match status" value="1"/>
</dbReference>
<protein>
    <recommendedName>
        <fullName evidence="8">Probable membrane transporter protein</fullName>
    </recommendedName>
</protein>
<dbReference type="PANTHER" id="PTHR30269">
    <property type="entry name" value="TRANSMEMBRANE PROTEIN YFCA"/>
    <property type="match status" value="1"/>
</dbReference>
<dbReference type="KEGG" id="sarm:DVA86_06200"/>
<keyword evidence="4 8" id="KW-1003">Cell membrane</keyword>
<feature type="transmembrane region" description="Helical" evidence="8">
    <location>
        <begin position="261"/>
        <end position="281"/>
    </location>
</feature>
<dbReference type="RefSeq" id="WP_208876409.1">
    <property type="nucleotide sequence ID" value="NZ_CP031320.1"/>
</dbReference>
<evidence type="ECO:0000256" key="9">
    <source>
        <dbReference type="SAM" id="MobiDB-lite"/>
    </source>
</evidence>
<evidence type="ECO:0000256" key="3">
    <source>
        <dbReference type="ARBA" id="ARBA00022448"/>
    </source>
</evidence>
<feature type="compositionally biased region" description="Low complexity" evidence="9">
    <location>
        <begin position="117"/>
        <end position="129"/>
    </location>
</feature>
<dbReference type="InterPro" id="IPR002781">
    <property type="entry name" value="TM_pro_TauE-like"/>
</dbReference>
<organism evidence="10 11">
    <name type="scientific">Streptomyces armeniacus</name>
    <dbReference type="NCBI Taxonomy" id="83291"/>
    <lineage>
        <taxon>Bacteria</taxon>
        <taxon>Bacillati</taxon>
        <taxon>Actinomycetota</taxon>
        <taxon>Actinomycetes</taxon>
        <taxon>Kitasatosporales</taxon>
        <taxon>Streptomycetaceae</taxon>
        <taxon>Streptomyces</taxon>
    </lineage>
</organism>
<gene>
    <name evidence="10" type="ORF">DVA86_06200</name>
</gene>
<dbReference type="Pfam" id="PF01925">
    <property type="entry name" value="TauE"/>
    <property type="match status" value="1"/>
</dbReference>
<dbReference type="InterPro" id="IPR052017">
    <property type="entry name" value="TSUP"/>
</dbReference>
<feature type="transmembrane region" description="Helical" evidence="8">
    <location>
        <begin position="230"/>
        <end position="249"/>
    </location>
</feature>
<evidence type="ECO:0000256" key="7">
    <source>
        <dbReference type="ARBA" id="ARBA00023136"/>
    </source>
</evidence>
<evidence type="ECO:0000256" key="4">
    <source>
        <dbReference type="ARBA" id="ARBA00022475"/>
    </source>
</evidence>
<dbReference type="GO" id="GO:0005886">
    <property type="term" value="C:plasma membrane"/>
    <property type="evidence" value="ECO:0007669"/>
    <property type="project" value="UniProtKB-SubCell"/>
</dbReference>
<comment type="similarity">
    <text evidence="2 8">Belongs to the 4-toluene sulfonate uptake permease (TSUP) (TC 2.A.102) family.</text>
</comment>
<evidence type="ECO:0000256" key="2">
    <source>
        <dbReference type="ARBA" id="ARBA00009142"/>
    </source>
</evidence>
<dbReference type="EMBL" id="CP031320">
    <property type="protein sequence ID" value="AXK32303.1"/>
    <property type="molecule type" value="Genomic_DNA"/>
</dbReference>
<feature type="transmembrane region" description="Helical" evidence="8">
    <location>
        <begin position="43"/>
        <end position="62"/>
    </location>
</feature>
<feature type="region of interest" description="Disordered" evidence="9">
    <location>
        <begin position="117"/>
        <end position="163"/>
    </location>
</feature>
<keyword evidence="3" id="KW-0813">Transport</keyword>
<feature type="transmembrane region" description="Helical" evidence="8">
    <location>
        <begin position="97"/>
        <end position="115"/>
    </location>
</feature>
<evidence type="ECO:0000313" key="10">
    <source>
        <dbReference type="EMBL" id="AXK32303.1"/>
    </source>
</evidence>
<keyword evidence="6 8" id="KW-1133">Transmembrane helix</keyword>
<evidence type="ECO:0000256" key="1">
    <source>
        <dbReference type="ARBA" id="ARBA00004651"/>
    </source>
</evidence>
<evidence type="ECO:0000256" key="8">
    <source>
        <dbReference type="RuleBase" id="RU363041"/>
    </source>
</evidence>
<feature type="transmembrane region" description="Helical" evidence="8">
    <location>
        <begin position="204"/>
        <end position="224"/>
    </location>
</feature>
<reference evidence="10 11" key="1">
    <citation type="submission" date="2018-07" db="EMBL/GenBank/DDBJ databases">
        <title>Draft genome of the type strain Streptomyces armeniacus ATCC 15676.</title>
        <authorList>
            <person name="Labana P."/>
            <person name="Gosse J.T."/>
            <person name="Boddy C.N."/>
        </authorList>
    </citation>
    <scope>NUCLEOTIDE SEQUENCE [LARGE SCALE GENOMIC DNA]</scope>
    <source>
        <strain evidence="10 11">ATCC 15676</strain>
    </source>
</reference>
<evidence type="ECO:0000313" key="11">
    <source>
        <dbReference type="Proteomes" id="UP000254425"/>
    </source>
</evidence>
<keyword evidence="7 8" id="KW-0472">Membrane</keyword>
<dbReference type="AlphaFoldDB" id="A0A345XKY7"/>
<comment type="subcellular location">
    <subcellularLocation>
        <location evidence="1 8">Cell membrane</location>
        <topology evidence="1 8">Multi-pass membrane protein</topology>
    </subcellularLocation>
</comment>
<dbReference type="Proteomes" id="UP000254425">
    <property type="component" value="Chromosome"/>
</dbReference>
<sequence>MPELPFFLIAGAAVLLGSAVQTGVGLGLGLVAAPVLVVLEPSLMPGTLLVTTVTMPLLTVCAERRHIDWHGLSWGLPARMPGAVAGAWLITVADPRLLGALVGLMVLAAVAASAFSRGGADRPGAPGRPGTQGGPDGVDRVDPADGADPVESRGSDGPPRAHRFSPAALLTAGAAAGLTGTATSIGGPPLALLYQRQPAARVRATLGGFFLGGTLISVLTLAAAGELTAHQVSTGLLLVPFVVAGFAAGRPLCRRLGEARLRTAMLTVVSLSGATLLIRSLL</sequence>
<proteinExistence type="inferred from homology"/>
<evidence type="ECO:0000256" key="5">
    <source>
        <dbReference type="ARBA" id="ARBA00022692"/>
    </source>
</evidence>
<accession>A0A345XKY7</accession>
<name>A0A345XKY7_9ACTN</name>
<keyword evidence="5 8" id="KW-0812">Transmembrane</keyword>
<evidence type="ECO:0000256" key="6">
    <source>
        <dbReference type="ARBA" id="ARBA00022989"/>
    </source>
</evidence>
<keyword evidence="11" id="KW-1185">Reference proteome</keyword>